<evidence type="ECO:0000256" key="6">
    <source>
        <dbReference type="ARBA" id="ARBA00037979"/>
    </source>
</evidence>
<dbReference type="InterPro" id="IPR015815">
    <property type="entry name" value="HIBADH-related"/>
</dbReference>
<dbReference type="InterPro" id="IPR008927">
    <property type="entry name" value="6-PGluconate_DH-like_C_sf"/>
</dbReference>
<dbReference type="EC" id="1.1.1.411" evidence="7"/>
<dbReference type="PIRSF" id="PIRSF000103">
    <property type="entry name" value="HIBADH"/>
    <property type="match status" value="1"/>
</dbReference>
<comment type="catalytic activity">
    <reaction evidence="9">
        <text>L-threonate + NAD(+) = 2-dehydro-L-erythronate + NADH + H(+)</text>
        <dbReference type="Rhea" id="RHEA:52548"/>
        <dbReference type="ChEBI" id="CHEBI:15378"/>
        <dbReference type="ChEBI" id="CHEBI:57540"/>
        <dbReference type="ChEBI" id="CHEBI:57561"/>
        <dbReference type="ChEBI" id="CHEBI:57945"/>
        <dbReference type="ChEBI" id="CHEBI:136669"/>
        <dbReference type="EC" id="1.1.1.411"/>
    </reaction>
</comment>
<comment type="function">
    <text evidence="5">Catalyzes oxidation of L-threonate to 2-oxo-tetronate. Can use either NAD(+) or NADP(+) as cosubstrate, with a preference for NAD(+).</text>
</comment>
<keyword evidence="1" id="KW-0521">NADP</keyword>
<evidence type="ECO:0000256" key="5">
    <source>
        <dbReference type="ARBA" id="ARBA00037062"/>
    </source>
</evidence>
<proteinExistence type="inferred from homology"/>
<dbReference type="Gene3D" id="1.10.1040.10">
    <property type="entry name" value="N-(1-d-carboxylethyl)-l-norvaline Dehydrogenase, domain 2"/>
    <property type="match status" value="1"/>
</dbReference>
<dbReference type="Proteomes" id="UP000609531">
    <property type="component" value="Unassembled WGS sequence"/>
</dbReference>
<dbReference type="InterPro" id="IPR036291">
    <property type="entry name" value="NAD(P)-bd_dom_sf"/>
</dbReference>
<dbReference type="InterPro" id="IPR050006">
    <property type="entry name" value="LtnD"/>
</dbReference>
<gene>
    <name evidence="13" type="ORF">JCR33_10155</name>
</gene>
<dbReference type="GO" id="GO:0050661">
    <property type="term" value="F:NADP binding"/>
    <property type="evidence" value="ECO:0007669"/>
    <property type="project" value="InterPro"/>
</dbReference>
<dbReference type="AlphaFoldDB" id="A0A934MGL9"/>
<comment type="similarity">
    <text evidence="6">Belongs to the HIBADH-related family. L-threonate dehydrogenase subfamily.</text>
</comment>
<sequence length="302" mass="30756">MTQEKVAVVGLGAMGGGMARVLVRAGFAVMGFDVVGERELAFAKESGVAADPEALADVSAVLLMVVNAAQVEATLFDDNRFGPGGLMGRLSPDAVVINAATVPPSFARQVAGRVGGDRYLDCPVSGGTARAAEGDLAILAAGTETAFARADAVLTALARTVYRLGTEPGKGSAMKAVNQLLAGVHIVAAAEAITFGMSQGLDPGEIIAIIDECAGNSWMLQNRGPHIRDGDYTPLSAVEIFVKDLGLVDDIAREARFSAPLTAAALTQFLAASGSGLGREDDAAVAKVYARNGGITLPGDAA</sequence>
<feature type="active site" evidence="10">
    <location>
        <position position="175"/>
    </location>
</feature>
<dbReference type="InterPro" id="IPR006115">
    <property type="entry name" value="6PGDH_NADP-bd"/>
</dbReference>
<dbReference type="GO" id="GO:0051287">
    <property type="term" value="F:NAD binding"/>
    <property type="evidence" value="ECO:0007669"/>
    <property type="project" value="InterPro"/>
</dbReference>
<evidence type="ECO:0000256" key="7">
    <source>
        <dbReference type="ARBA" id="ARBA00038870"/>
    </source>
</evidence>
<accession>A0A934MGL9</accession>
<protein>
    <recommendedName>
        <fullName evidence="8">L-threonate dehydrogenase</fullName>
        <ecNumber evidence="7">1.1.1.411</ecNumber>
    </recommendedName>
</protein>
<evidence type="ECO:0000259" key="11">
    <source>
        <dbReference type="Pfam" id="PF03446"/>
    </source>
</evidence>
<evidence type="ECO:0000256" key="2">
    <source>
        <dbReference type="ARBA" id="ARBA00023002"/>
    </source>
</evidence>
<evidence type="ECO:0000259" key="12">
    <source>
        <dbReference type="Pfam" id="PF14833"/>
    </source>
</evidence>
<organism evidence="13 14">
    <name type="scientific">Acuticoccus mangrovi</name>
    <dbReference type="NCBI Taxonomy" id="2796142"/>
    <lineage>
        <taxon>Bacteria</taxon>
        <taxon>Pseudomonadati</taxon>
        <taxon>Pseudomonadota</taxon>
        <taxon>Alphaproteobacteria</taxon>
        <taxon>Hyphomicrobiales</taxon>
        <taxon>Amorphaceae</taxon>
        <taxon>Acuticoccus</taxon>
    </lineage>
</organism>
<keyword evidence="14" id="KW-1185">Reference proteome</keyword>
<dbReference type="RefSeq" id="WP_198881937.1">
    <property type="nucleotide sequence ID" value="NZ_JAEKJA010000007.1"/>
</dbReference>
<feature type="domain" description="3-hydroxyisobutyrate dehydrogenase-like NAD-binding" evidence="12">
    <location>
        <begin position="169"/>
        <end position="289"/>
    </location>
</feature>
<keyword evidence="4" id="KW-0119">Carbohydrate metabolism</keyword>
<dbReference type="EMBL" id="JAEKJA010000007">
    <property type="protein sequence ID" value="MBJ3776050.1"/>
    <property type="molecule type" value="Genomic_DNA"/>
</dbReference>
<dbReference type="InterPro" id="IPR013328">
    <property type="entry name" value="6PGD_dom2"/>
</dbReference>
<dbReference type="InterPro" id="IPR029154">
    <property type="entry name" value="HIBADH-like_NADP-bd"/>
</dbReference>
<dbReference type="SUPFAM" id="SSF51735">
    <property type="entry name" value="NAD(P)-binding Rossmann-fold domains"/>
    <property type="match status" value="1"/>
</dbReference>
<dbReference type="Gene3D" id="3.40.50.720">
    <property type="entry name" value="NAD(P)-binding Rossmann-like Domain"/>
    <property type="match status" value="1"/>
</dbReference>
<name>A0A934MGL9_9HYPH</name>
<evidence type="ECO:0000313" key="14">
    <source>
        <dbReference type="Proteomes" id="UP000609531"/>
    </source>
</evidence>
<dbReference type="SUPFAM" id="SSF48179">
    <property type="entry name" value="6-phosphogluconate dehydrogenase C-terminal domain-like"/>
    <property type="match status" value="1"/>
</dbReference>
<evidence type="ECO:0000256" key="1">
    <source>
        <dbReference type="ARBA" id="ARBA00022857"/>
    </source>
</evidence>
<evidence type="ECO:0000256" key="4">
    <source>
        <dbReference type="ARBA" id="ARBA00023277"/>
    </source>
</evidence>
<evidence type="ECO:0000313" key="13">
    <source>
        <dbReference type="EMBL" id="MBJ3776050.1"/>
    </source>
</evidence>
<dbReference type="NCBIfam" id="NF043037">
    <property type="entry name" value="ThreonDh"/>
    <property type="match status" value="1"/>
</dbReference>
<comment type="caution">
    <text evidence="13">The sequence shown here is derived from an EMBL/GenBank/DDBJ whole genome shotgun (WGS) entry which is preliminary data.</text>
</comment>
<reference evidence="13" key="1">
    <citation type="submission" date="2020-12" db="EMBL/GenBank/DDBJ databases">
        <title>Bacterial taxonomy.</title>
        <authorList>
            <person name="Pan X."/>
        </authorList>
    </citation>
    <scope>NUCLEOTIDE SEQUENCE</scope>
    <source>
        <strain evidence="13">B2012</strain>
    </source>
</reference>
<evidence type="ECO:0000256" key="8">
    <source>
        <dbReference type="ARBA" id="ARBA00039407"/>
    </source>
</evidence>
<dbReference type="GO" id="GO:0016616">
    <property type="term" value="F:oxidoreductase activity, acting on the CH-OH group of donors, NAD or NADP as acceptor"/>
    <property type="evidence" value="ECO:0007669"/>
    <property type="project" value="InterPro"/>
</dbReference>
<dbReference type="Pfam" id="PF03446">
    <property type="entry name" value="NAD_binding_2"/>
    <property type="match status" value="1"/>
</dbReference>
<dbReference type="Pfam" id="PF14833">
    <property type="entry name" value="NAD_binding_11"/>
    <property type="match status" value="1"/>
</dbReference>
<evidence type="ECO:0000256" key="3">
    <source>
        <dbReference type="ARBA" id="ARBA00023027"/>
    </source>
</evidence>
<dbReference type="PANTHER" id="PTHR43060:SF17">
    <property type="entry name" value="L-THREONATE DEHYDROGENASE"/>
    <property type="match status" value="1"/>
</dbReference>
<dbReference type="PANTHER" id="PTHR43060">
    <property type="entry name" value="3-HYDROXYISOBUTYRATE DEHYDROGENASE-LIKE 1, MITOCHONDRIAL-RELATED"/>
    <property type="match status" value="1"/>
</dbReference>
<evidence type="ECO:0000256" key="9">
    <source>
        <dbReference type="ARBA" id="ARBA00047312"/>
    </source>
</evidence>
<keyword evidence="2" id="KW-0560">Oxidoreductase</keyword>
<feature type="domain" description="6-phosphogluconate dehydrogenase NADP-binding" evidence="11">
    <location>
        <begin position="5"/>
        <end position="165"/>
    </location>
</feature>
<keyword evidence="3" id="KW-0520">NAD</keyword>
<evidence type="ECO:0000256" key="10">
    <source>
        <dbReference type="PIRSR" id="PIRSR000103-1"/>
    </source>
</evidence>